<organism evidence="2 3">
    <name type="scientific">Rhodohalobacter sulfatireducens</name>
    <dbReference type="NCBI Taxonomy" id="2911366"/>
    <lineage>
        <taxon>Bacteria</taxon>
        <taxon>Pseudomonadati</taxon>
        <taxon>Balneolota</taxon>
        <taxon>Balneolia</taxon>
        <taxon>Balneolales</taxon>
        <taxon>Balneolaceae</taxon>
        <taxon>Rhodohalobacter</taxon>
    </lineage>
</organism>
<feature type="transmembrane region" description="Helical" evidence="1">
    <location>
        <begin position="36"/>
        <end position="52"/>
    </location>
</feature>
<feature type="transmembrane region" description="Helical" evidence="1">
    <location>
        <begin position="6"/>
        <end position="24"/>
    </location>
</feature>
<name>A0ABS9KFX6_9BACT</name>
<accession>A0ABS9KFX6</accession>
<reference evidence="2" key="1">
    <citation type="submission" date="2022-01" db="EMBL/GenBank/DDBJ databases">
        <authorList>
            <person name="Wang Y."/>
        </authorList>
    </citation>
    <scope>NUCLEOTIDE SEQUENCE</scope>
    <source>
        <strain evidence="2">WB101</strain>
    </source>
</reference>
<keyword evidence="3" id="KW-1185">Reference proteome</keyword>
<sequence length="57" mass="6465">MKILLIILSVIGLGLTIIPSVLVFIQDISLDSHKQLMLIGMILWFATAPFWIKEQEL</sequence>
<proteinExistence type="predicted"/>
<evidence type="ECO:0000256" key="1">
    <source>
        <dbReference type="SAM" id="Phobius"/>
    </source>
</evidence>
<evidence type="ECO:0000313" key="2">
    <source>
        <dbReference type="EMBL" id="MCG2589748.1"/>
    </source>
</evidence>
<dbReference type="Proteomes" id="UP001165366">
    <property type="component" value="Unassembled WGS sequence"/>
</dbReference>
<dbReference type="RefSeq" id="WP_237855108.1">
    <property type="nucleotide sequence ID" value="NZ_JAKLWS010000020.1"/>
</dbReference>
<keyword evidence="1" id="KW-1133">Transmembrane helix</keyword>
<protein>
    <submittedName>
        <fullName evidence="2">Uncharacterized protein</fullName>
    </submittedName>
</protein>
<dbReference type="EMBL" id="JAKLWS010000020">
    <property type="protein sequence ID" value="MCG2589748.1"/>
    <property type="molecule type" value="Genomic_DNA"/>
</dbReference>
<evidence type="ECO:0000313" key="3">
    <source>
        <dbReference type="Proteomes" id="UP001165366"/>
    </source>
</evidence>
<gene>
    <name evidence="2" type="ORF">L6773_14300</name>
</gene>
<reference evidence="2" key="2">
    <citation type="submission" date="2024-05" db="EMBL/GenBank/DDBJ databases">
        <title>Rhodohalobacter halophilus gen. nov., sp. nov., a moderately halophilic member of the family Balneolaceae.</title>
        <authorList>
            <person name="Xia J."/>
        </authorList>
    </citation>
    <scope>NUCLEOTIDE SEQUENCE</scope>
    <source>
        <strain evidence="2">WB101</strain>
    </source>
</reference>
<keyword evidence="1" id="KW-0472">Membrane</keyword>
<keyword evidence="1" id="KW-0812">Transmembrane</keyword>
<comment type="caution">
    <text evidence="2">The sequence shown here is derived from an EMBL/GenBank/DDBJ whole genome shotgun (WGS) entry which is preliminary data.</text>
</comment>